<dbReference type="InterPro" id="IPR013691">
    <property type="entry name" value="MeTrfase_14"/>
</dbReference>
<accession>A0A4U7BFY8</accession>
<feature type="domain" description="C-methyltransferase" evidence="1">
    <location>
        <begin position="274"/>
        <end position="374"/>
    </location>
</feature>
<dbReference type="AlphaFoldDB" id="A0A4U7BFY8"/>
<organism evidence="2 3">
    <name type="scientific">Campylobacter estrildidarum</name>
    <dbReference type="NCBI Taxonomy" id="2510189"/>
    <lineage>
        <taxon>Bacteria</taxon>
        <taxon>Pseudomonadati</taxon>
        <taxon>Campylobacterota</taxon>
        <taxon>Epsilonproteobacteria</taxon>
        <taxon>Campylobacterales</taxon>
        <taxon>Campylobacteraceae</taxon>
        <taxon>Campylobacter</taxon>
    </lineage>
</organism>
<evidence type="ECO:0000259" key="1">
    <source>
        <dbReference type="Pfam" id="PF08484"/>
    </source>
</evidence>
<reference evidence="2 3" key="1">
    <citation type="submission" date="2018-05" db="EMBL/GenBank/DDBJ databases">
        <title>Novel Campyloabacter and Helicobacter Species and Strains.</title>
        <authorList>
            <person name="Mannion A.J."/>
            <person name="Shen Z."/>
            <person name="Fox J.G."/>
        </authorList>
    </citation>
    <scope>NUCLEOTIDE SEQUENCE [LARGE SCALE GENOMIC DNA]</scope>
    <source>
        <strain evidence="3">MIT17-664</strain>
    </source>
</reference>
<dbReference type="GO" id="GO:0008168">
    <property type="term" value="F:methyltransferase activity"/>
    <property type="evidence" value="ECO:0007669"/>
    <property type="project" value="UniProtKB-KW"/>
</dbReference>
<dbReference type="Gene3D" id="3.40.50.720">
    <property type="entry name" value="NAD(P)-binding Rossmann-like Domain"/>
    <property type="match status" value="1"/>
</dbReference>
<dbReference type="InterPro" id="IPR029063">
    <property type="entry name" value="SAM-dependent_MTases_sf"/>
</dbReference>
<comment type="caution">
    <text evidence="2">The sequence shown here is derived from an EMBL/GenBank/DDBJ whole genome shotgun (WGS) entry which is preliminary data.</text>
</comment>
<dbReference type="CDD" id="cd02440">
    <property type="entry name" value="AdoMet_MTases"/>
    <property type="match status" value="1"/>
</dbReference>
<evidence type="ECO:0000313" key="2">
    <source>
        <dbReference type="EMBL" id="TKX30598.1"/>
    </source>
</evidence>
<protein>
    <submittedName>
        <fullName evidence="2">SAM-dependent methyltransferase</fullName>
    </submittedName>
</protein>
<keyword evidence="3" id="KW-1185">Reference proteome</keyword>
<keyword evidence="2" id="KW-0808">Transferase</keyword>
<dbReference type="OrthoDB" id="9788272at2"/>
<name>A0A4U7BFY8_9BACT</name>
<dbReference type="Gene3D" id="3.40.50.150">
    <property type="entry name" value="Vaccinia Virus protein VP39"/>
    <property type="match status" value="1"/>
</dbReference>
<evidence type="ECO:0000313" key="3">
    <source>
        <dbReference type="Proteomes" id="UP000308838"/>
    </source>
</evidence>
<proteinExistence type="predicted"/>
<dbReference type="Pfam" id="PF08484">
    <property type="entry name" value="Methyltransf_14"/>
    <property type="match status" value="1"/>
</dbReference>
<keyword evidence="2" id="KW-0489">Methyltransferase</keyword>
<gene>
    <name evidence="2" type="ORF">CQA69_05950</name>
</gene>
<dbReference type="EMBL" id="NXLZ01000009">
    <property type="protein sequence ID" value="TKX30598.1"/>
    <property type="molecule type" value="Genomic_DNA"/>
</dbReference>
<dbReference type="GO" id="GO:0032259">
    <property type="term" value="P:methylation"/>
    <property type="evidence" value="ECO:0007669"/>
    <property type="project" value="UniProtKB-KW"/>
</dbReference>
<dbReference type="Proteomes" id="UP000308838">
    <property type="component" value="Unassembled WGS sequence"/>
</dbReference>
<dbReference type="Pfam" id="PF13489">
    <property type="entry name" value="Methyltransf_23"/>
    <property type="match status" value="1"/>
</dbReference>
<sequence>MMNIDYIERQKCIINDSNLEFLSQDSFPLFCGCVSDSNQDDYICDQEWVISKEGVIQLRNLIPLDLLYAKGHDAGSVGDLWEEHHKEFANFVIKTNPKSVLEIGGGHGKLSQNCLSIKNIKWTIVEPNIENKYENVDYINGFFHKEIFNDQYFDTIVHSHTFEHIYNPHEFLEEISSVLMGGGRMIFSFPNMKKWLENKFTNCLNFEHTIFLTESVLEFLLQKHQFKIFEKQYFKEHSIFYYVCKDETIDSLGAILKNEYDENKKLFLDMKKYYQEKIFNLNQILENTNKKIYLFGAHLFSQYLIYNGLKIDKIINILDNNPNKQEKRLYGTKFKVKSPKILKDQDDSLVILNAGIYNDEIQKDIKNNINRNIEIISF</sequence>
<dbReference type="SUPFAM" id="SSF53335">
    <property type="entry name" value="S-adenosyl-L-methionine-dependent methyltransferases"/>
    <property type="match status" value="1"/>
</dbReference>